<proteinExistence type="predicted"/>
<dbReference type="Proteomes" id="UP000766629">
    <property type="component" value="Unassembled WGS sequence"/>
</dbReference>
<dbReference type="Gene3D" id="3.40.50.1240">
    <property type="entry name" value="Phosphoglycerate mutase-like"/>
    <property type="match status" value="1"/>
</dbReference>
<organism evidence="1 2">
    <name type="scientific">Leisingera daeponensis</name>
    <dbReference type="NCBI Taxonomy" id="405746"/>
    <lineage>
        <taxon>Bacteria</taxon>
        <taxon>Pseudomonadati</taxon>
        <taxon>Pseudomonadota</taxon>
        <taxon>Alphaproteobacteria</taxon>
        <taxon>Rhodobacterales</taxon>
        <taxon>Roseobacteraceae</taxon>
        <taxon>Leisingera</taxon>
    </lineage>
</organism>
<accession>A0ABS7NE57</accession>
<dbReference type="SUPFAM" id="SSF53254">
    <property type="entry name" value="Phosphoglycerate mutase-like"/>
    <property type="match status" value="1"/>
</dbReference>
<comment type="caution">
    <text evidence="1">The sequence shown here is derived from an EMBL/GenBank/DDBJ whole genome shotgun (WGS) entry which is preliminary data.</text>
</comment>
<dbReference type="PANTHER" id="PTHR47623:SF1">
    <property type="entry name" value="OS09G0287300 PROTEIN"/>
    <property type="match status" value="1"/>
</dbReference>
<sequence length="165" mass="18340">MTCTLILTRHAKSAWDTNVPSDHARPLNKRGRRSAPAIAAWLRECGYVPDQVICSSAQRTRETCELMELGVPATFTERLYHANSDIMFKVLQQAEKPRVMLIGHNPGIAAFAHSIVASPPDHSRFDDYPTGATLVVEFAIGSWKELHWSSGKVVDFAVPRELLGE</sequence>
<dbReference type="CDD" id="cd07067">
    <property type="entry name" value="HP_PGM_like"/>
    <property type="match status" value="1"/>
</dbReference>
<protein>
    <submittedName>
        <fullName evidence="1">Histidine phosphatase family protein</fullName>
    </submittedName>
</protein>
<reference evidence="1 2" key="1">
    <citation type="submission" date="2021-06" db="EMBL/GenBank/DDBJ databases">
        <title>50 bacteria genomes isolated from Dapeng, Shenzhen, China.</title>
        <authorList>
            <person name="Zheng W."/>
            <person name="Yu S."/>
            <person name="Huang Y."/>
        </authorList>
    </citation>
    <scope>NUCLEOTIDE SEQUENCE [LARGE SCALE GENOMIC DNA]</scope>
    <source>
        <strain evidence="1 2">DP1N14-2</strain>
    </source>
</reference>
<gene>
    <name evidence="1" type="ORF">KUV26_08655</name>
</gene>
<dbReference type="EMBL" id="JAHVJA010000003">
    <property type="protein sequence ID" value="MBY6139500.1"/>
    <property type="molecule type" value="Genomic_DNA"/>
</dbReference>
<dbReference type="InterPro" id="IPR013078">
    <property type="entry name" value="His_Pase_superF_clade-1"/>
</dbReference>
<name>A0ABS7NE57_9RHOB</name>
<evidence type="ECO:0000313" key="2">
    <source>
        <dbReference type="Proteomes" id="UP000766629"/>
    </source>
</evidence>
<dbReference type="InterPro" id="IPR029033">
    <property type="entry name" value="His_PPase_superfam"/>
</dbReference>
<dbReference type="RefSeq" id="WP_222504391.1">
    <property type="nucleotide sequence ID" value="NZ_JAHVJA010000003.1"/>
</dbReference>
<dbReference type="PANTHER" id="PTHR47623">
    <property type="entry name" value="OS09G0287300 PROTEIN"/>
    <property type="match status" value="1"/>
</dbReference>
<keyword evidence="2" id="KW-1185">Reference proteome</keyword>
<dbReference type="SMART" id="SM00855">
    <property type="entry name" value="PGAM"/>
    <property type="match status" value="1"/>
</dbReference>
<evidence type="ECO:0000313" key="1">
    <source>
        <dbReference type="EMBL" id="MBY6139500.1"/>
    </source>
</evidence>
<dbReference type="Pfam" id="PF00300">
    <property type="entry name" value="His_Phos_1"/>
    <property type="match status" value="1"/>
</dbReference>